<feature type="coiled-coil region" evidence="1">
    <location>
        <begin position="209"/>
        <end position="284"/>
    </location>
</feature>
<comment type="caution">
    <text evidence="2">The sequence shown here is derived from an EMBL/GenBank/DDBJ whole genome shotgun (WGS) entry which is preliminary data.</text>
</comment>
<protein>
    <recommendedName>
        <fullName evidence="5">Borrelia family protein PFam57/62</fullName>
    </recommendedName>
</protein>
<dbReference type="Pfam" id="PF02414">
    <property type="entry name" value="Borrelia_orfA"/>
    <property type="match status" value="1"/>
</dbReference>
<keyword evidence="1" id="KW-0175">Coiled coil</keyword>
<organism evidence="2 4">
    <name type="scientific">Borreliella yangtzensis</name>
    <dbReference type="NCBI Taxonomy" id="683292"/>
    <lineage>
        <taxon>Bacteria</taxon>
        <taxon>Pseudomonadati</taxon>
        <taxon>Spirochaetota</taxon>
        <taxon>Spirochaetia</taxon>
        <taxon>Spirochaetales</taxon>
        <taxon>Borreliaceae</taxon>
        <taxon>Borreliella</taxon>
    </lineage>
</organism>
<dbReference type="RefSeq" id="WP_183221033.1">
    <property type="nucleotide sequence ID" value="NZ_JACHFG010000005.1"/>
</dbReference>
<dbReference type="EMBL" id="JACHFG010000005">
    <property type="protein sequence ID" value="MBB6043350.1"/>
    <property type="molecule type" value="Genomic_DNA"/>
</dbReference>
<evidence type="ECO:0000313" key="2">
    <source>
        <dbReference type="EMBL" id="MBB6043350.1"/>
    </source>
</evidence>
<name>A0ABR6PAP4_9SPIR</name>
<reference evidence="2 4" key="1">
    <citation type="submission" date="2020-08" db="EMBL/GenBank/DDBJ databases">
        <title>Genomic Encyclopedia of Type Strains, Phase IV (KMG-IV): sequencing the most valuable type-strain genomes for metagenomic binning, comparative biology and taxonomic classification.</title>
        <authorList>
            <person name="Goeker M."/>
        </authorList>
    </citation>
    <scope>NUCLEOTIDE SEQUENCE [LARGE SCALE GENOMIC DNA]</scope>
    <source>
        <strain evidence="2 4">DSM 24625</strain>
    </source>
</reference>
<dbReference type="EMBL" id="JACHFG010000005">
    <property type="protein sequence ID" value="MBB6043367.1"/>
    <property type="molecule type" value="Genomic_DNA"/>
</dbReference>
<evidence type="ECO:0000256" key="1">
    <source>
        <dbReference type="SAM" id="Coils"/>
    </source>
</evidence>
<dbReference type="InterPro" id="IPR003459">
    <property type="entry name" value="Borrelia_plasmid_OrfA"/>
</dbReference>
<keyword evidence="4" id="KW-1185">Reference proteome</keyword>
<sequence length="364" mass="44533">MEKVENFKSKCQHKLIVLVSTLCFINNKYKKYSQSNILYYFNENLKRNGQNPIKIKTLQNYLYKLEKEFDVTINYYKHLGINCGTEIYYKLKYQKQKCYYKINQYFKEKKEIRFNLRVNKFFKENHPKKGSVESKECNNNNNNKEKEKIKKIENLQTKNYAKKCKFTTNSFSKILDLNIKKKFKIEILKEIKKIEISFQKKFDKNYNRKKSMKTKRKELKTLLEKNKKNLEQKGLNKKELEKDFQNVYSKYKNKPHFILDYNKYDDLKQIIDKIKKNLKRNVNKNDEIKIKEKNIKNNMLNILFEQLKTKFLIDNEILIKILKNYLNQTKKLKYTDLFNNKYYNEILKLIKDKNQFVIRKKIIN</sequence>
<proteinExistence type="predicted"/>
<evidence type="ECO:0000313" key="4">
    <source>
        <dbReference type="Proteomes" id="UP000555838"/>
    </source>
</evidence>
<evidence type="ECO:0008006" key="5">
    <source>
        <dbReference type="Google" id="ProtNLM"/>
    </source>
</evidence>
<evidence type="ECO:0000313" key="3">
    <source>
        <dbReference type="EMBL" id="MBB6043367.1"/>
    </source>
</evidence>
<gene>
    <name evidence="2" type="ORF">HNP68_000972</name>
    <name evidence="3" type="ORF">HNP68_000989</name>
</gene>
<dbReference type="Proteomes" id="UP000555838">
    <property type="component" value="Unassembled WGS sequence"/>
</dbReference>
<accession>A0ABR6PAP4</accession>